<dbReference type="STRING" id="946122.A0A0C2XCH1"/>
<dbReference type="EMBL" id="KN818233">
    <property type="protein sequence ID" value="KIL67081.1"/>
    <property type="molecule type" value="Genomic_DNA"/>
</dbReference>
<dbReference type="Proteomes" id="UP000054549">
    <property type="component" value="Unassembled WGS sequence"/>
</dbReference>
<evidence type="ECO:0000313" key="3">
    <source>
        <dbReference type="Proteomes" id="UP000054549"/>
    </source>
</evidence>
<dbReference type="Gene3D" id="1.20.1280.50">
    <property type="match status" value="1"/>
</dbReference>
<protein>
    <recommendedName>
        <fullName evidence="4">F-box domain-containing protein</fullName>
    </recommendedName>
</protein>
<dbReference type="InParanoid" id="A0A0C2XCH1"/>
<gene>
    <name evidence="2" type="ORF">M378DRAFT_160057</name>
</gene>
<reference evidence="2 3" key="1">
    <citation type="submission" date="2014-04" db="EMBL/GenBank/DDBJ databases">
        <title>Evolutionary Origins and Diversification of the Mycorrhizal Mutualists.</title>
        <authorList>
            <consortium name="DOE Joint Genome Institute"/>
            <consortium name="Mycorrhizal Genomics Consortium"/>
            <person name="Kohler A."/>
            <person name="Kuo A."/>
            <person name="Nagy L.G."/>
            <person name="Floudas D."/>
            <person name="Copeland A."/>
            <person name="Barry K.W."/>
            <person name="Cichocki N."/>
            <person name="Veneault-Fourrey C."/>
            <person name="LaButti K."/>
            <person name="Lindquist E.A."/>
            <person name="Lipzen A."/>
            <person name="Lundell T."/>
            <person name="Morin E."/>
            <person name="Murat C."/>
            <person name="Riley R."/>
            <person name="Ohm R."/>
            <person name="Sun H."/>
            <person name="Tunlid A."/>
            <person name="Henrissat B."/>
            <person name="Grigoriev I.V."/>
            <person name="Hibbett D.S."/>
            <person name="Martin F."/>
        </authorList>
    </citation>
    <scope>NUCLEOTIDE SEQUENCE [LARGE SCALE GENOMIC DNA]</scope>
    <source>
        <strain evidence="2 3">Koide BX008</strain>
    </source>
</reference>
<organism evidence="2 3">
    <name type="scientific">Amanita muscaria (strain Koide BX008)</name>
    <dbReference type="NCBI Taxonomy" id="946122"/>
    <lineage>
        <taxon>Eukaryota</taxon>
        <taxon>Fungi</taxon>
        <taxon>Dikarya</taxon>
        <taxon>Basidiomycota</taxon>
        <taxon>Agaricomycotina</taxon>
        <taxon>Agaricomycetes</taxon>
        <taxon>Agaricomycetidae</taxon>
        <taxon>Agaricales</taxon>
        <taxon>Pluteineae</taxon>
        <taxon>Amanitaceae</taxon>
        <taxon>Amanita</taxon>
    </lineage>
</organism>
<dbReference type="AlphaFoldDB" id="A0A0C2XCH1"/>
<feature type="region of interest" description="Disordered" evidence="1">
    <location>
        <begin position="1"/>
        <end position="21"/>
    </location>
</feature>
<evidence type="ECO:0008006" key="4">
    <source>
        <dbReference type="Google" id="ProtNLM"/>
    </source>
</evidence>
<proteinExistence type="predicted"/>
<keyword evidence="3" id="KW-1185">Reference proteome</keyword>
<dbReference type="HOGENOM" id="CLU_018544_12_4_1"/>
<evidence type="ECO:0000313" key="2">
    <source>
        <dbReference type="EMBL" id="KIL67081.1"/>
    </source>
</evidence>
<accession>A0A0C2XCH1</accession>
<evidence type="ECO:0000256" key="1">
    <source>
        <dbReference type="SAM" id="MobiDB-lite"/>
    </source>
</evidence>
<feature type="compositionally biased region" description="Basic and acidic residues" evidence="1">
    <location>
        <begin position="1"/>
        <end position="11"/>
    </location>
</feature>
<name>A0A0C2XCH1_AMAMK</name>
<dbReference type="OrthoDB" id="3013932at2759"/>
<sequence>MTISETERTSVEPDGGSTTASTRLSDELWAEIFSFCLPSSKFVKPSPQDAPLLLCNVCSDWRHIALTTPKLWSSLAVHIIRPSELTPVFVQSWIDRSGVLPLSLSLETSPLCSNSTEDTLDKTVSVLFSYASRWLNISFTLSSPIGNALPTLENAPLLREFSLHPSPYSKTRYAIPFNIAPHLRRFKWTPCWDLLAVRGIPWNQLTHLVLERGLSLLGCIDALRLCPMLVECGLSATLVQSITPFSPPISHNNLRVLRITTDEHLGVFFDSLVIPHLEGLMVDIEDEYVHDFLTGYARHVDTICPQLVDFVTRSGCILSSLMLRNTCFEPEELVDCLQICPELRALSICNGRQRGTVTDSVVHRLTVQSHTITDPSSSPPVLCPNLRQIQLINSTNCSNGLLGQMVESRHNHPTNPLTLFSGATSKKLSDPDIDILRACAKSGLRVAFQDGSTAISES</sequence>